<organism evidence="1 2">
    <name type="scientific">Streptomyces chengmaiensis</name>
    <dbReference type="NCBI Taxonomy" id="3040919"/>
    <lineage>
        <taxon>Bacteria</taxon>
        <taxon>Bacillati</taxon>
        <taxon>Actinomycetota</taxon>
        <taxon>Actinomycetes</taxon>
        <taxon>Kitasatosporales</taxon>
        <taxon>Streptomycetaceae</taxon>
        <taxon>Streptomyces</taxon>
    </lineage>
</organism>
<dbReference type="EMBL" id="JARWBG010000032">
    <property type="protein sequence ID" value="MDH2391801.1"/>
    <property type="molecule type" value="Genomic_DNA"/>
</dbReference>
<proteinExistence type="predicted"/>
<gene>
    <name evidence="1" type="ORF">QCN29_24090</name>
</gene>
<evidence type="ECO:0000313" key="2">
    <source>
        <dbReference type="Proteomes" id="UP001223144"/>
    </source>
</evidence>
<protein>
    <submittedName>
        <fullName evidence="1">DUF6415 family natural product biosynthesis protein</fullName>
    </submittedName>
</protein>
<dbReference type="InterPro" id="IPR046300">
    <property type="entry name" value="DUF6415"/>
</dbReference>
<dbReference type="Pfam" id="PF19979">
    <property type="entry name" value="DUF6415"/>
    <property type="match status" value="1"/>
</dbReference>
<sequence length="122" mass="13660">MIPQTSYERSPLPRTEILDTARRALDDDALSPDEARELVRLLRVHVGLLAPQVEELARSLPVGEQGRSLALASVEEAQRKLRAGPTAGIGPERRAQQLARMCRALVFHEEELRRARTRTLST</sequence>
<evidence type="ECO:0000313" key="1">
    <source>
        <dbReference type="EMBL" id="MDH2391801.1"/>
    </source>
</evidence>
<dbReference type="Proteomes" id="UP001223144">
    <property type="component" value="Unassembled WGS sequence"/>
</dbReference>
<keyword evidence="2" id="KW-1185">Reference proteome</keyword>
<accession>A0ABT6HU15</accession>
<reference evidence="1 2" key="1">
    <citation type="submission" date="2023-04" db="EMBL/GenBank/DDBJ databases">
        <title>Streptomyces chengmaiensis sp. nov. isolated from the stem of mangrove plant in Hainan.</title>
        <authorList>
            <person name="Huang X."/>
            <person name="Zhou S."/>
            <person name="Chu X."/>
            <person name="Xie Y."/>
            <person name="Lin Y."/>
        </authorList>
    </citation>
    <scope>NUCLEOTIDE SEQUENCE [LARGE SCALE GENOMIC DNA]</scope>
    <source>
        <strain evidence="1 2">HNM0663</strain>
    </source>
</reference>
<comment type="caution">
    <text evidence="1">The sequence shown here is derived from an EMBL/GenBank/DDBJ whole genome shotgun (WGS) entry which is preliminary data.</text>
</comment>
<dbReference type="RefSeq" id="WP_279930725.1">
    <property type="nucleotide sequence ID" value="NZ_JARWBG010000032.1"/>
</dbReference>
<name>A0ABT6HU15_9ACTN</name>